<keyword evidence="3 10" id="KW-0808">Transferase</keyword>
<protein>
    <recommendedName>
        <fullName evidence="10">Acetyl-coenzyme A carboxylase carboxyl transferase subunit alpha</fullName>
        <shortName evidence="10">ACCase subunit alpha</shortName>
        <shortName evidence="10">Acetyl-CoA carboxylase carboxyltransferase subunit alpha</shortName>
        <ecNumber evidence="10">2.1.3.15</ecNumber>
    </recommendedName>
</protein>
<organism evidence="12 13">
    <name type="scientific">Candidatus Nitrospira neomarina</name>
    <dbReference type="NCBI Taxonomy" id="3020899"/>
    <lineage>
        <taxon>Bacteria</taxon>
        <taxon>Pseudomonadati</taxon>
        <taxon>Nitrospirota</taxon>
        <taxon>Nitrospiria</taxon>
        <taxon>Nitrospirales</taxon>
        <taxon>Nitrospiraceae</taxon>
        <taxon>Nitrospira</taxon>
    </lineage>
</organism>
<dbReference type="InterPro" id="IPR011763">
    <property type="entry name" value="COA_CT_C"/>
</dbReference>
<dbReference type="KEGG" id="nneo:PQG83_10560"/>
<dbReference type="NCBIfam" id="NF004344">
    <property type="entry name" value="PRK05724.1"/>
    <property type="match status" value="1"/>
</dbReference>
<evidence type="ECO:0000256" key="4">
    <source>
        <dbReference type="ARBA" id="ARBA00022741"/>
    </source>
</evidence>
<evidence type="ECO:0000256" key="2">
    <source>
        <dbReference type="ARBA" id="ARBA00022516"/>
    </source>
</evidence>
<dbReference type="NCBIfam" id="NF041504">
    <property type="entry name" value="AccA_sub"/>
    <property type="match status" value="1"/>
</dbReference>
<accession>A0AA96GME3</accession>
<keyword evidence="13" id="KW-1185">Reference proteome</keyword>
<evidence type="ECO:0000313" key="12">
    <source>
        <dbReference type="EMBL" id="WNM60206.1"/>
    </source>
</evidence>
<dbReference type="SUPFAM" id="SSF52096">
    <property type="entry name" value="ClpP/crotonase"/>
    <property type="match status" value="1"/>
</dbReference>
<keyword evidence="4 10" id="KW-0547">Nucleotide-binding</keyword>
<dbReference type="GO" id="GO:0016743">
    <property type="term" value="F:carboxyl- or carbamoyltransferase activity"/>
    <property type="evidence" value="ECO:0007669"/>
    <property type="project" value="UniProtKB-UniRule"/>
</dbReference>
<keyword evidence="7 10" id="KW-0443">Lipid metabolism</keyword>
<comment type="subcellular location">
    <subcellularLocation>
        <location evidence="10">Cytoplasm</location>
    </subcellularLocation>
</comment>
<dbReference type="PANTHER" id="PTHR42853:SF3">
    <property type="entry name" value="ACETYL-COENZYME A CARBOXYLASE CARBOXYL TRANSFERASE SUBUNIT ALPHA, CHLOROPLASTIC"/>
    <property type="match status" value="1"/>
</dbReference>
<keyword evidence="2 10" id="KW-0444">Lipid biosynthesis</keyword>
<comment type="similarity">
    <text evidence="10">Belongs to the AccA family.</text>
</comment>
<dbReference type="GO" id="GO:2001295">
    <property type="term" value="P:malonyl-CoA biosynthetic process"/>
    <property type="evidence" value="ECO:0007669"/>
    <property type="project" value="UniProtKB-UniRule"/>
</dbReference>
<dbReference type="EMBL" id="CP116968">
    <property type="protein sequence ID" value="WNM60206.1"/>
    <property type="molecule type" value="Genomic_DNA"/>
</dbReference>
<dbReference type="NCBIfam" id="TIGR00513">
    <property type="entry name" value="accA"/>
    <property type="match status" value="1"/>
</dbReference>
<evidence type="ECO:0000256" key="9">
    <source>
        <dbReference type="ARBA" id="ARBA00049152"/>
    </source>
</evidence>
<evidence type="ECO:0000259" key="11">
    <source>
        <dbReference type="PROSITE" id="PS50989"/>
    </source>
</evidence>
<keyword evidence="5 10" id="KW-0276">Fatty acid metabolism</keyword>
<keyword evidence="8 10" id="KW-0275">Fatty acid biosynthesis</keyword>
<dbReference type="Proteomes" id="UP001302494">
    <property type="component" value="Chromosome"/>
</dbReference>
<evidence type="ECO:0000256" key="3">
    <source>
        <dbReference type="ARBA" id="ARBA00022679"/>
    </source>
</evidence>
<dbReference type="GO" id="GO:0003989">
    <property type="term" value="F:acetyl-CoA carboxylase activity"/>
    <property type="evidence" value="ECO:0007669"/>
    <property type="project" value="InterPro"/>
</dbReference>
<dbReference type="HAMAP" id="MF_00823">
    <property type="entry name" value="AcetylCoA_CT_alpha"/>
    <property type="match status" value="1"/>
</dbReference>
<dbReference type="Gene3D" id="3.90.226.10">
    <property type="entry name" value="2-enoyl-CoA Hydratase, Chain A, domain 1"/>
    <property type="match status" value="1"/>
</dbReference>
<dbReference type="EC" id="2.1.3.15" evidence="10"/>
<proteinExistence type="inferred from homology"/>
<dbReference type="GO" id="GO:0005524">
    <property type="term" value="F:ATP binding"/>
    <property type="evidence" value="ECO:0007669"/>
    <property type="project" value="UniProtKB-KW"/>
</dbReference>
<dbReference type="PROSITE" id="PS50989">
    <property type="entry name" value="COA_CT_CTER"/>
    <property type="match status" value="1"/>
</dbReference>
<keyword evidence="6 10" id="KW-0067">ATP-binding</keyword>
<dbReference type="InterPro" id="IPR001095">
    <property type="entry name" value="Acetyl_CoA_COase_a_su"/>
</dbReference>
<dbReference type="Pfam" id="PF03255">
    <property type="entry name" value="ACCA"/>
    <property type="match status" value="1"/>
</dbReference>
<dbReference type="AlphaFoldDB" id="A0AA96GME3"/>
<evidence type="ECO:0000256" key="8">
    <source>
        <dbReference type="ARBA" id="ARBA00023160"/>
    </source>
</evidence>
<reference evidence="12 13" key="1">
    <citation type="submission" date="2023-01" db="EMBL/GenBank/DDBJ databases">
        <title>Cultivation and genomic characterization of new, ubiquitous marine nitrite-oxidizing bacteria from the Nitrospirales.</title>
        <authorList>
            <person name="Mueller A.J."/>
            <person name="Daebeler A."/>
            <person name="Herbold C.W."/>
            <person name="Kirkegaard R.H."/>
            <person name="Daims H."/>
        </authorList>
    </citation>
    <scope>NUCLEOTIDE SEQUENCE [LARGE SCALE GENOMIC DNA]</scope>
    <source>
        <strain evidence="12 13">DK</strain>
    </source>
</reference>
<name>A0AA96GME3_9BACT</name>
<evidence type="ECO:0000256" key="1">
    <source>
        <dbReference type="ARBA" id="ARBA00004956"/>
    </source>
</evidence>
<evidence type="ECO:0000313" key="13">
    <source>
        <dbReference type="Proteomes" id="UP001302494"/>
    </source>
</evidence>
<dbReference type="GO" id="GO:0006633">
    <property type="term" value="P:fatty acid biosynthetic process"/>
    <property type="evidence" value="ECO:0007669"/>
    <property type="project" value="UniProtKB-KW"/>
</dbReference>
<evidence type="ECO:0000256" key="7">
    <source>
        <dbReference type="ARBA" id="ARBA00023098"/>
    </source>
</evidence>
<gene>
    <name evidence="10" type="primary">accA</name>
    <name evidence="12" type="ORF">PQG83_10560</name>
</gene>
<comment type="subunit">
    <text evidence="10">Acetyl-CoA carboxylase is a heterohexamer composed of biotin carboxyl carrier protein (AccB), biotin carboxylase (AccC) and two subunits each of ACCase subunit alpha (AccA) and ACCase subunit beta (AccD).</text>
</comment>
<keyword evidence="10" id="KW-0963">Cytoplasm</keyword>
<comment type="catalytic activity">
    <reaction evidence="9 10">
        <text>N(6)-carboxybiotinyl-L-lysyl-[protein] + acetyl-CoA = N(6)-biotinyl-L-lysyl-[protein] + malonyl-CoA</text>
        <dbReference type="Rhea" id="RHEA:54728"/>
        <dbReference type="Rhea" id="RHEA-COMP:10505"/>
        <dbReference type="Rhea" id="RHEA-COMP:10506"/>
        <dbReference type="ChEBI" id="CHEBI:57288"/>
        <dbReference type="ChEBI" id="CHEBI:57384"/>
        <dbReference type="ChEBI" id="CHEBI:83144"/>
        <dbReference type="ChEBI" id="CHEBI:83145"/>
        <dbReference type="EC" id="2.1.3.15"/>
    </reaction>
</comment>
<evidence type="ECO:0000256" key="6">
    <source>
        <dbReference type="ARBA" id="ARBA00022840"/>
    </source>
</evidence>
<dbReference type="InterPro" id="IPR029045">
    <property type="entry name" value="ClpP/crotonase-like_dom_sf"/>
</dbReference>
<comment type="pathway">
    <text evidence="1 10">Lipid metabolism; malonyl-CoA biosynthesis; malonyl-CoA from acetyl-CoA: step 1/1.</text>
</comment>
<dbReference type="GO" id="GO:0009317">
    <property type="term" value="C:acetyl-CoA carboxylase complex"/>
    <property type="evidence" value="ECO:0007669"/>
    <property type="project" value="InterPro"/>
</dbReference>
<keyword evidence="12" id="KW-0436">Ligase</keyword>
<evidence type="ECO:0000256" key="5">
    <source>
        <dbReference type="ARBA" id="ARBA00022832"/>
    </source>
</evidence>
<dbReference type="PANTHER" id="PTHR42853">
    <property type="entry name" value="ACETYL-COENZYME A CARBOXYLASE CARBOXYL TRANSFERASE SUBUNIT ALPHA"/>
    <property type="match status" value="1"/>
</dbReference>
<feature type="domain" description="CoA carboxyltransferase C-terminal" evidence="11">
    <location>
        <begin position="37"/>
        <end position="291"/>
    </location>
</feature>
<dbReference type="PRINTS" id="PR01069">
    <property type="entry name" value="ACCCTRFRASEA"/>
</dbReference>
<sequence>MREYLDFEKPLKELEERIAKLVKSKSKKVSVQEAIVKSTEQLANLEREIYANLSPWQHSQIARHPQRPSISDYLEHMTNGFMELHGDRLFGDDRAIIGGFATWKGRSIMAIGHEKGKTLKERMRRNFGMAKPEGYRKALRLMKLAERFNRPIITFIDTPGAYPGVDAEQRGQAEAIARNLLEMSRLQVPILAVVTGEGGSGGALALGVADRVLMLEHAIYSVISPEGCAAILWGDASKSADAATALRMTGPELRKLNIIEEVIPEPMGGAHRDAKLMADRVSEALDTHFLQLQKMSPAALRKQREAKFRSLGAFGSSPATPKQVKMVNS</sequence>
<evidence type="ECO:0000256" key="10">
    <source>
        <dbReference type="HAMAP-Rule" id="MF_00823"/>
    </source>
</evidence>
<comment type="function">
    <text evidence="10">Component of the acetyl coenzyme A carboxylase (ACC) complex. First, biotin carboxylase catalyzes the carboxylation of biotin on its carrier protein (BCCP) and then the CO(2) group is transferred by the carboxyltransferase to acetyl-CoA to form malonyl-CoA.</text>
</comment>